<sequence>MMQSCARANRAAAFSRVVATARWPARLCATVVGLACVLATRTVRGVLSILLPAAVPGRTGLADHGVRVAQPSGSSAAPWTSEILRYAMARRGPPGACISLEVGPRLF</sequence>
<organism evidence="1 2">
    <name type="scientific">Candidatus Protofrankia californiensis</name>
    <dbReference type="NCBI Taxonomy" id="1839754"/>
    <lineage>
        <taxon>Bacteria</taxon>
        <taxon>Bacillati</taxon>
        <taxon>Actinomycetota</taxon>
        <taxon>Actinomycetes</taxon>
        <taxon>Frankiales</taxon>
        <taxon>Frankiaceae</taxon>
        <taxon>Protofrankia</taxon>
    </lineage>
</organism>
<name>A0A1C3PG68_9ACTN</name>
<dbReference type="EMBL" id="FLUV01002472">
    <property type="protein sequence ID" value="SBW28789.1"/>
    <property type="molecule type" value="Genomic_DNA"/>
</dbReference>
<proteinExistence type="predicted"/>
<protein>
    <submittedName>
        <fullName evidence="1">Uncharacterized protein</fullName>
    </submittedName>
</protein>
<gene>
    <name evidence="1" type="ORF">FDG2_5993</name>
</gene>
<dbReference type="Proteomes" id="UP000199013">
    <property type="component" value="Unassembled WGS sequence"/>
</dbReference>
<accession>A0A1C3PG68</accession>
<keyword evidence="2" id="KW-1185">Reference proteome</keyword>
<evidence type="ECO:0000313" key="1">
    <source>
        <dbReference type="EMBL" id="SBW28789.1"/>
    </source>
</evidence>
<dbReference type="AlphaFoldDB" id="A0A1C3PG68"/>
<evidence type="ECO:0000313" key="2">
    <source>
        <dbReference type="Proteomes" id="UP000199013"/>
    </source>
</evidence>
<reference evidence="2" key="1">
    <citation type="submission" date="2016-02" db="EMBL/GenBank/DDBJ databases">
        <authorList>
            <person name="Wibberg D."/>
        </authorList>
    </citation>
    <scope>NUCLEOTIDE SEQUENCE [LARGE SCALE GENOMIC DNA]</scope>
</reference>